<name>A0A1H2TNT8_9RHOB</name>
<dbReference type="SUPFAM" id="SSF53850">
    <property type="entry name" value="Periplasmic binding protein-like II"/>
    <property type="match status" value="1"/>
</dbReference>
<keyword evidence="7" id="KW-1185">Reference proteome</keyword>
<organism evidence="6 7">
    <name type="scientific">Roseicitreum antarcticum</name>
    <dbReference type="NCBI Taxonomy" id="564137"/>
    <lineage>
        <taxon>Bacteria</taxon>
        <taxon>Pseudomonadati</taxon>
        <taxon>Pseudomonadota</taxon>
        <taxon>Alphaproteobacteria</taxon>
        <taxon>Rhodobacterales</taxon>
        <taxon>Paracoccaceae</taxon>
        <taxon>Roseicitreum</taxon>
    </lineage>
</organism>
<dbReference type="Gene3D" id="3.40.190.290">
    <property type="match status" value="1"/>
</dbReference>
<dbReference type="PANTHER" id="PTHR30427">
    <property type="entry name" value="TRANSCRIPTIONAL ACTIVATOR PROTEIN LYSR"/>
    <property type="match status" value="1"/>
</dbReference>
<dbReference type="Gene3D" id="1.10.10.10">
    <property type="entry name" value="Winged helix-like DNA-binding domain superfamily/Winged helix DNA-binding domain"/>
    <property type="match status" value="1"/>
</dbReference>
<keyword evidence="2" id="KW-0805">Transcription regulation</keyword>
<dbReference type="GO" id="GO:0003700">
    <property type="term" value="F:DNA-binding transcription factor activity"/>
    <property type="evidence" value="ECO:0007669"/>
    <property type="project" value="InterPro"/>
</dbReference>
<evidence type="ECO:0000256" key="4">
    <source>
        <dbReference type="ARBA" id="ARBA00023163"/>
    </source>
</evidence>
<dbReference type="Proteomes" id="UP000198539">
    <property type="component" value="Unassembled WGS sequence"/>
</dbReference>
<dbReference type="Pfam" id="PF03466">
    <property type="entry name" value="LysR_substrate"/>
    <property type="match status" value="1"/>
</dbReference>
<evidence type="ECO:0000256" key="3">
    <source>
        <dbReference type="ARBA" id="ARBA00023125"/>
    </source>
</evidence>
<feature type="domain" description="HTH lysR-type" evidence="5">
    <location>
        <begin position="1"/>
        <end position="58"/>
    </location>
</feature>
<evidence type="ECO:0000256" key="2">
    <source>
        <dbReference type="ARBA" id="ARBA00023015"/>
    </source>
</evidence>
<dbReference type="InterPro" id="IPR036388">
    <property type="entry name" value="WH-like_DNA-bd_sf"/>
</dbReference>
<comment type="similarity">
    <text evidence="1">Belongs to the LysR transcriptional regulatory family.</text>
</comment>
<proteinExistence type="inferred from homology"/>
<gene>
    <name evidence="6" type="ORF">SAMN04488238_102122</name>
</gene>
<dbReference type="STRING" id="564137.SAMN04488238_102122"/>
<dbReference type="OrthoDB" id="9811588at2"/>
<keyword evidence="3 6" id="KW-0238">DNA-binding</keyword>
<dbReference type="Pfam" id="PF00126">
    <property type="entry name" value="HTH_1"/>
    <property type="match status" value="1"/>
</dbReference>
<evidence type="ECO:0000256" key="1">
    <source>
        <dbReference type="ARBA" id="ARBA00009437"/>
    </source>
</evidence>
<keyword evidence="4" id="KW-0804">Transcription</keyword>
<evidence type="ECO:0000313" key="7">
    <source>
        <dbReference type="Proteomes" id="UP000198539"/>
    </source>
</evidence>
<protein>
    <submittedName>
        <fullName evidence="6">DNA-binding transcriptional regulator, LysR family</fullName>
    </submittedName>
</protein>
<dbReference type="PANTHER" id="PTHR30427:SF1">
    <property type="entry name" value="TRANSCRIPTIONAL ACTIVATOR PROTEIN LYSR"/>
    <property type="match status" value="1"/>
</dbReference>
<dbReference type="InterPro" id="IPR005119">
    <property type="entry name" value="LysR_subst-bd"/>
</dbReference>
<dbReference type="EMBL" id="FNOM01000002">
    <property type="protein sequence ID" value="SDW45603.1"/>
    <property type="molecule type" value="Genomic_DNA"/>
</dbReference>
<dbReference type="RefSeq" id="WP_092885624.1">
    <property type="nucleotide sequence ID" value="NZ_CP061498.1"/>
</dbReference>
<dbReference type="InterPro" id="IPR036390">
    <property type="entry name" value="WH_DNA-bd_sf"/>
</dbReference>
<dbReference type="SUPFAM" id="SSF46785">
    <property type="entry name" value="Winged helix' DNA-binding domain"/>
    <property type="match status" value="1"/>
</dbReference>
<dbReference type="AlphaFoldDB" id="A0A1H2TNT8"/>
<sequence>MNLRALRLFREIVLSGSLHEAAKRLNTSTSAASRLILNLEQDLCLPLFSRNHRRLELTEDGDMFYRSILHTLDGLDEIPVVAGDIARRTREWLSVVTAAPLANGLVTPALAQLQHEGCEFRCSVSVETRFDIESKVAARGYNLGLISLPVENSIIVLETVPILRARVGVVLPRAHPLAEREAIALKDIVDEPFIGLRPGQRWRDRTDELLGRTGLRPKFWIETNATPLVIGMVRAGLGVSVIDRVCAGLLPEGDPAVFRPLVDTHWITYASLHPPGVRLQLAERFLDALAASVEMRSAKDADFARDLELL</sequence>
<accession>A0A1H2TNT8</accession>
<dbReference type="PROSITE" id="PS50931">
    <property type="entry name" value="HTH_LYSR"/>
    <property type="match status" value="1"/>
</dbReference>
<evidence type="ECO:0000313" key="6">
    <source>
        <dbReference type="EMBL" id="SDW45603.1"/>
    </source>
</evidence>
<dbReference type="GO" id="GO:0043565">
    <property type="term" value="F:sequence-specific DNA binding"/>
    <property type="evidence" value="ECO:0007669"/>
    <property type="project" value="TreeGrafter"/>
</dbReference>
<dbReference type="InterPro" id="IPR000847">
    <property type="entry name" value="LysR_HTH_N"/>
</dbReference>
<evidence type="ECO:0000259" key="5">
    <source>
        <dbReference type="PROSITE" id="PS50931"/>
    </source>
</evidence>
<reference evidence="6 7" key="1">
    <citation type="submission" date="2016-10" db="EMBL/GenBank/DDBJ databases">
        <authorList>
            <person name="de Groot N.N."/>
        </authorList>
    </citation>
    <scope>NUCLEOTIDE SEQUENCE [LARGE SCALE GENOMIC DNA]</scope>
    <source>
        <strain evidence="6 7">CGMCC 1.8894</strain>
    </source>
</reference>
<dbReference type="GO" id="GO:0010628">
    <property type="term" value="P:positive regulation of gene expression"/>
    <property type="evidence" value="ECO:0007669"/>
    <property type="project" value="TreeGrafter"/>
</dbReference>